<evidence type="ECO:0000256" key="1">
    <source>
        <dbReference type="SAM" id="MobiDB-lite"/>
    </source>
</evidence>
<proteinExistence type="predicted"/>
<gene>
    <name evidence="2" type="ORF">DEO72_LG5g2101</name>
</gene>
<protein>
    <submittedName>
        <fullName evidence="2">Uncharacterized protein</fullName>
    </submittedName>
</protein>
<feature type="region of interest" description="Disordered" evidence="1">
    <location>
        <begin position="48"/>
        <end position="74"/>
    </location>
</feature>
<dbReference type="Proteomes" id="UP000501690">
    <property type="component" value="Linkage Group LG5"/>
</dbReference>
<accession>A0A4D6LZV4</accession>
<evidence type="ECO:0000313" key="2">
    <source>
        <dbReference type="EMBL" id="QCD94023.1"/>
    </source>
</evidence>
<dbReference type="EMBL" id="CP039349">
    <property type="protein sequence ID" value="QCD94023.1"/>
    <property type="molecule type" value="Genomic_DNA"/>
</dbReference>
<feature type="region of interest" description="Disordered" evidence="1">
    <location>
        <begin position="377"/>
        <end position="398"/>
    </location>
</feature>
<name>A0A4D6LZV4_VIGUN</name>
<evidence type="ECO:0000313" key="3">
    <source>
        <dbReference type="Proteomes" id="UP000501690"/>
    </source>
</evidence>
<dbReference type="AlphaFoldDB" id="A0A4D6LZV4"/>
<keyword evidence="3" id="KW-1185">Reference proteome</keyword>
<reference evidence="2 3" key="1">
    <citation type="submission" date="2019-04" db="EMBL/GenBank/DDBJ databases">
        <title>An improved genome assembly and genetic linkage map for asparagus bean, Vigna unguiculata ssp. sesquipedialis.</title>
        <authorList>
            <person name="Xia Q."/>
            <person name="Zhang R."/>
            <person name="Dong Y."/>
        </authorList>
    </citation>
    <scope>NUCLEOTIDE SEQUENCE [LARGE SCALE GENOMIC DNA]</scope>
    <source>
        <tissue evidence="2">Leaf</tissue>
    </source>
</reference>
<feature type="compositionally biased region" description="Basic and acidic residues" evidence="1">
    <location>
        <begin position="65"/>
        <end position="74"/>
    </location>
</feature>
<sequence length="398" mass="44301">MIPTVPLVLRILEKNVNFDRSDEKVMSVLDDKDLLVTEARMDEQITRNTLGTKIPESLSAPTHADGNKNKEDNQHLVDHKSIIEITKGKCCNELKPADENDVSAEPTQDTPLILNHRIRRCLLGPMKKIRKEHVVPETVVQNQKNNTLNELQFERINSTVKKVHFSEKVEGLHPKRKLSNLESSHKRFTLLWDKLSLMYADVTESVTGVLAVTLLWDKLSLMYADVTESVTGVLAAAPRAAMLAIVPPRLLLTLPPGEFRARPGEVSSPKRAGVLASTSVIEFSPKRRGTRLSESPSRLSEIPWPERPVWARVRAGWVFTSLLFCVWCAIVHNSLESLGETFRVALQWSGHNSMAPLGGEQLGGEQRYPPQVWASAESDQVIHGRGSRGQQGNGDSAA</sequence>
<organism evidence="2 3">
    <name type="scientific">Vigna unguiculata</name>
    <name type="common">Cowpea</name>
    <dbReference type="NCBI Taxonomy" id="3917"/>
    <lineage>
        <taxon>Eukaryota</taxon>
        <taxon>Viridiplantae</taxon>
        <taxon>Streptophyta</taxon>
        <taxon>Embryophyta</taxon>
        <taxon>Tracheophyta</taxon>
        <taxon>Spermatophyta</taxon>
        <taxon>Magnoliopsida</taxon>
        <taxon>eudicotyledons</taxon>
        <taxon>Gunneridae</taxon>
        <taxon>Pentapetalae</taxon>
        <taxon>rosids</taxon>
        <taxon>fabids</taxon>
        <taxon>Fabales</taxon>
        <taxon>Fabaceae</taxon>
        <taxon>Papilionoideae</taxon>
        <taxon>50 kb inversion clade</taxon>
        <taxon>NPAAA clade</taxon>
        <taxon>indigoferoid/millettioid clade</taxon>
        <taxon>Phaseoleae</taxon>
        <taxon>Vigna</taxon>
    </lineage>
</organism>